<keyword evidence="2" id="KW-1185">Reference proteome</keyword>
<protein>
    <submittedName>
        <fullName evidence="1">Uncharacterized protein</fullName>
    </submittedName>
</protein>
<organism evidence="1 2">
    <name type="scientific">Vibrio ostreae</name>
    <dbReference type="NCBI Taxonomy" id="2841925"/>
    <lineage>
        <taxon>Bacteria</taxon>
        <taxon>Pseudomonadati</taxon>
        <taxon>Pseudomonadota</taxon>
        <taxon>Gammaproteobacteria</taxon>
        <taxon>Vibrionales</taxon>
        <taxon>Vibrionaceae</taxon>
        <taxon>Vibrio</taxon>
    </lineage>
</organism>
<dbReference type="RefSeq" id="WP_136484586.1">
    <property type="nucleotide sequence ID" value="NZ_CP076643.1"/>
</dbReference>
<proteinExistence type="predicted"/>
<dbReference type="AlphaFoldDB" id="A0A975UBL4"/>
<sequence>MYTKHRSYTLAGKEHYHARVMVDPTGYLHIDIMEESDELDGEFESLSFKTQDRKTELTCQDAEHDWRIALQGQDARELVTLIEEAKEEYETLMRDLC</sequence>
<evidence type="ECO:0000313" key="2">
    <source>
        <dbReference type="Proteomes" id="UP000694232"/>
    </source>
</evidence>
<evidence type="ECO:0000313" key="1">
    <source>
        <dbReference type="EMBL" id="QXO18560.1"/>
    </source>
</evidence>
<gene>
    <name evidence="1" type="ORF">KNV97_09940</name>
</gene>
<reference evidence="1" key="1">
    <citation type="submission" date="2021-06" db="EMBL/GenBank/DDBJ databases">
        <title>Vibrio nov. sp., novel gut bacterium isolated from Yellow Sea oyster.</title>
        <authorList>
            <person name="Muhammad N."/>
            <person name="Nguyen T.H."/>
            <person name="Lee Y.-J."/>
            <person name="Ko J."/>
            <person name="Kim S.-G."/>
        </authorList>
    </citation>
    <scope>NUCLEOTIDE SEQUENCE</scope>
    <source>
        <strain evidence="1">OG9-811</strain>
    </source>
</reference>
<dbReference type="Proteomes" id="UP000694232">
    <property type="component" value="Chromosome 1"/>
</dbReference>
<dbReference type="EMBL" id="CP076643">
    <property type="protein sequence ID" value="QXO18560.1"/>
    <property type="molecule type" value="Genomic_DNA"/>
</dbReference>
<dbReference type="KEGG" id="vos:KNV97_09940"/>
<name>A0A975UBL4_9VIBR</name>
<accession>A0A975UBL4</accession>